<dbReference type="AlphaFoldDB" id="A0AAP5MA32"/>
<proteinExistence type="predicted"/>
<protein>
    <submittedName>
        <fullName evidence="1">Uncharacterized protein</fullName>
    </submittedName>
</protein>
<dbReference type="Proteomes" id="UP000667802">
    <property type="component" value="Unassembled WGS sequence"/>
</dbReference>
<accession>A0AAP5MA32</accession>
<evidence type="ECO:0000313" key="1">
    <source>
        <dbReference type="EMBL" id="MDR9900756.1"/>
    </source>
</evidence>
<dbReference type="EMBL" id="JAALHA020000038">
    <property type="protein sequence ID" value="MDR9900756.1"/>
    <property type="molecule type" value="Genomic_DNA"/>
</dbReference>
<reference evidence="2" key="1">
    <citation type="journal article" date="2021" name="Science">
        <title>Hunting the eagle killer: A cyanobacterial neurotoxin causes vacuolar myelinopathy.</title>
        <authorList>
            <person name="Breinlinger S."/>
            <person name="Phillips T.J."/>
            <person name="Haram B.N."/>
            <person name="Mares J."/>
            <person name="Martinez Yerena J.A."/>
            <person name="Hrouzek P."/>
            <person name="Sobotka R."/>
            <person name="Henderson W.M."/>
            <person name="Schmieder P."/>
            <person name="Williams S.M."/>
            <person name="Lauderdale J.D."/>
            <person name="Wilde H.D."/>
            <person name="Gerrin W."/>
            <person name="Kust A."/>
            <person name="Washington J.W."/>
            <person name="Wagner C."/>
            <person name="Geier B."/>
            <person name="Liebeke M."/>
            <person name="Enke H."/>
            <person name="Niedermeyer T.H.J."/>
            <person name="Wilde S.B."/>
        </authorList>
    </citation>
    <scope>NUCLEOTIDE SEQUENCE [LARGE SCALE GENOMIC DNA]</scope>
    <source>
        <strain evidence="2">Thurmond2011</strain>
    </source>
</reference>
<sequence>MNIDKLIEELSNAGLLKVIQNKRMTTSELPASLYIKLLIASIATKKGASNCISTALETYCMRNEEKHLNEIKLQAAAAGKELEVYLVEAIATRLKSKDEG</sequence>
<name>A0AAP5MA32_9CYAN</name>
<keyword evidence="2" id="KW-1185">Reference proteome</keyword>
<gene>
    <name evidence="1" type="ORF">G7B40_040430</name>
</gene>
<dbReference type="RefSeq" id="WP_310834497.1">
    <property type="nucleotide sequence ID" value="NZ_JAALHA020000038.1"/>
</dbReference>
<organism evidence="1 2">
    <name type="scientific">Aetokthonos hydrillicola Thurmond2011</name>
    <dbReference type="NCBI Taxonomy" id="2712845"/>
    <lineage>
        <taxon>Bacteria</taxon>
        <taxon>Bacillati</taxon>
        <taxon>Cyanobacteriota</taxon>
        <taxon>Cyanophyceae</taxon>
        <taxon>Nostocales</taxon>
        <taxon>Hapalosiphonaceae</taxon>
        <taxon>Aetokthonos</taxon>
    </lineage>
</organism>
<evidence type="ECO:0000313" key="2">
    <source>
        <dbReference type="Proteomes" id="UP000667802"/>
    </source>
</evidence>
<comment type="caution">
    <text evidence="1">The sequence shown here is derived from an EMBL/GenBank/DDBJ whole genome shotgun (WGS) entry which is preliminary data.</text>
</comment>